<evidence type="ECO:0008006" key="3">
    <source>
        <dbReference type="Google" id="ProtNLM"/>
    </source>
</evidence>
<name>A0AA45HHQ7_9BACT</name>
<dbReference type="InterPro" id="IPR034660">
    <property type="entry name" value="DinB/YfiT-like"/>
</dbReference>
<dbReference type="RefSeq" id="WP_109605915.1">
    <property type="nucleotide sequence ID" value="NZ_JAMHJO010000005.1"/>
</dbReference>
<keyword evidence="2" id="KW-1185">Reference proteome</keyword>
<evidence type="ECO:0000313" key="2">
    <source>
        <dbReference type="Proteomes" id="UP000245921"/>
    </source>
</evidence>
<dbReference type="Proteomes" id="UP000245921">
    <property type="component" value="Unassembled WGS sequence"/>
</dbReference>
<organism evidence="1 2">
    <name type="scientific">Oceanotoga teriensis</name>
    <dbReference type="NCBI Taxonomy" id="515440"/>
    <lineage>
        <taxon>Bacteria</taxon>
        <taxon>Thermotogati</taxon>
        <taxon>Thermotogota</taxon>
        <taxon>Thermotogae</taxon>
        <taxon>Petrotogales</taxon>
        <taxon>Petrotogaceae</taxon>
        <taxon>Oceanotoga</taxon>
    </lineage>
</organism>
<evidence type="ECO:0000313" key="1">
    <source>
        <dbReference type="EMBL" id="PWJ88247.1"/>
    </source>
</evidence>
<comment type="caution">
    <text evidence="1">The sequence shown here is derived from an EMBL/GenBank/DDBJ whole genome shotgun (WGS) entry which is preliminary data.</text>
</comment>
<sequence>MDRKVWNAQLKYLRSIILKKSFFNESIDLCLKLHAMVHSSNISDIGLETFEDDLWKDLDELTFKRAVQKKGRTIAYGIWHSTRIEDITMNILVNNDQQVLVSSGVYERLNSKITDTGNSLSEEEILHFSNEINMIALKEYRDLVGEKTRDIIKKLKFEDFKRKFSEDSLKRIIDEKAVLETEKSVWLIDFWGKKNVAGIILMPATRHNLVHLNESMEAKKRGIK</sequence>
<gene>
    <name evidence="1" type="ORF">C7380_1196</name>
</gene>
<dbReference type="EMBL" id="QGGI01000019">
    <property type="protein sequence ID" value="PWJ88247.1"/>
    <property type="molecule type" value="Genomic_DNA"/>
</dbReference>
<dbReference type="AlphaFoldDB" id="A0AA45HHQ7"/>
<proteinExistence type="predicted"/>
<protein>
    <recommendedName>
        <fullName evidence="3">DinB family protein</fullName>
    </recommendedName>
</protein>
<dbReference type="Gene3D" id="1.20.120.450">
    <property type="entry name" value="dinb family like domain"/>
    <property type="match status" value="1"/>
</dbReference>
<accession>A0AA45HHQ7</accession>
<reference evidence="1 2" key="1">
    <citation type="submission" date="2018-05" db="EMBL/GenBank/DDBJ databases">
        <title>Genomic Encyclopedia of Type Strains, Phase IV (KMG-IV): sequencing the most valuable type-strain genomes for metagenomic binning, comparative biology and taxonomic classification.</title>
        <authorList>
            <person name="Goeker M."/>
        </authorList>
    </citation>
    <scope>NUCLEOTIDE SEQUENCE [LARGE SCALE GENOMIC DNA]</scope>
    <source>
        <strain evidence="1 2">DSM 24906</strain>
    </source>
</reference>